<dbReference type="AlphaFoldDB" id="K9GWG9"/>
<evidence type="ECO:0000259" key="2">
    <source>
        <dbReference type="Pfam" id="PF01844"/>
    </source>
</evidence>
<feature type="region of interest" description="Disordered" evidence="1">
    <location>
        <begin position="1"/>
        <end position="25"/>
    </location>
</feature>
<proteinExistence type="predicted"/>
<dbReference type="STRING" id="1238182.C882_4314"/>
<dbReference type="PANTHER" id="PTHR37827">
    <property type="entry name" value="TUDOR DOMAIN-CONTAINING PROTEIN"/>
    <property type="match status" value="1"/>
</dbReference>
<dbReference type="eggNOG" id="COG1403">
    <property type="taxonomic scope" value="Bacteria"/>
</dbReference>
<feature type="domain" description="HNH" evidence="2">
    <location>
        <begin position="32"/>
        <end position="73"/>
    </location>
</feature>
<dbReference type="GO" id="GO:0004519">
    <property type="term" value="F:endonuclease activity"/>
    <property type="evidence" value="ECO:0007669"/>
    <property type="project" value="InterPro"/>
</dbReference>
<reference evidence="3 4" key="1">
    <citation type="journal article" date="2013" name="Genome Announc.">
        <title>Draft Genome Sequence of an Alphaproteobacterium, Caenispirillum salinarum AK4(T), Isolated from a Solar Saltern.</title>
        <authorList>
            <person name="Khatri I."/>
            <person name="Singh A."/>
            <person name="Korpole S."/>
            <person name="Pinnaka A.K."/>
            <person name="Subramanian S."/>
        </authorList>
    </citation>
    <scope>NUCLEOTIDE SEQUENCE [LARGE SCALE GENOMIC DNA]</scope>
    <source>
        <strain evidence="3 4">AK4</strain>
    </source>
</reference>
<evidence type="ECO:0000313" key="3">
    <source>
        <dbReference type="EMBL" id="EKV30355.1"/>
    </source>
</evidence>
<dbReference type="PANTHER" id="PTHR37827:SF1">
    <property type="entry name" value="HNH DOMAIN-CONTAINING PROTEIN"/>
    <property type="match status" value="1"/>
</dbReference>
<dbReference type="GO" id="GO:0008270">
    <property type="term" value="F:zinc ion binding"/>
    <property type="evidence" value="ECO:0007669"/>
    <property type="project" value="InterPro"/>
</dbReference>
<evidence type="ECO:0000313" key="4">
    <source>
        <dbReference type="Proteomes" id="UP000009881"/>
    </source>
</evidence>
<evidence type="ECO:0000256" key="1">
    <source>
        <dbReference type="SAM" id="MobiDB-lite"/>
    </source>
</evidence>
<organism evidence="3 4">
    <name type="scientific">Caenispirillum salinarum AK4</name>
    <dbReference type="NCBI Taxonomy" id="1238182"/>
    <lineage>
        <taxon>Bacteria</taxon>
        <taxon>Pseudomonadati</taxon>
        <taxon>Pseudomonadota</taxon>
        <taxon>Alphaproteobacteria</taxon>
        <taxon>Rhodospirillales</taxon>
        <taxon>Novispirillaceae</taxon>
        <taxon>Caenispirillum</taxon>
    </lineage>
</organism>
<comment type="caution">
    <text evidence="3">The sequence shown here is derived from an EMBL/GenBank/DDBJ whole genome shotgun (WGS) entry which is preliminary data.</text>
</comment>
<dbReference type="GO" id="GO:0003676">
    <property type="term" value="F:nucleic acid binding"/>
    <property type="evidence" value="ECO:0007669"/>
    <property type="project" value="InterPro"/>
</dbReference>
<name>K9GWG9_9PROT</name>
<dbReference type="Proteomes" id="UP000009881">
    <property type="component" value="Unassembled WGS sequence"/>
</dbReference>
<protein>
    <recommendedName>
        <fullName evidence="2">HNH domain-containing protein</fullName>
    </recommendedName>
</protein>
<dbReference type="Pfam" id="PF01844">
    <property type="entry name" value="HNH"/>
    <property type="match status" value="1"/>
</dbReference>
<sequence>MRRLTALPDPQLPPSQSTAARGDADDAAIGPCPLCGRPMVPGPSLDRHHWVPRSEGGREQTLMHRICHRKIHSVLTERDLAAAYDSPDALRTHPEIARFLRWVRKKPPEYMDRHRRKRR</sequence>
<dbReference type="RefSeq" id="WP_009540422.1">
    <property type="nucleotide sequence ID" value="NZ_ANHY01000008.1"/>
</dbReference>
<dbReference type="InterPro" id="IPR002711">
    <property type="entry name" value="HNH"/>
</dbReference>
<dbReference type="EMBL" id="ANHY01000008">
    <property type="protein sequence ID" value="EKV30355.1"/>
    <property type="molecule type" value="Genomic_DNA"/>
</dbReference>
<accession>K9GWG9</accession>
<gene>
    <name evidence="3" type="ORF">C882_4314</name>
</gene>
<keyword evidence="4" id="KW-1185">Reference proteome</keyword>